<comment type="caution">
    <text evidence="1">The sequence shown here is derived from an EMBL/GenBank/DDBJ whole genome shotgun (WGS) entry which is preliminary data.</text>
</comment>
<protein>
    <submittedName>
        <fullName evidence="1">DUF1795 domain-containing protein</fullName>
    </submittedName>
</protein>
<reference evidence="1" key="1">
    <citation type="submission" date="2018-05" db="EMBL/GenBank/DDBJ databases">
        <title>Reclassification of Methylarcula marina and Methylarcula terricola as Paracoccus methylarcula sp.nov., comb.nov. and Paracoccus terricola comb.nov.</title>
        <authorList>
            <person name="Shmareva M.N."/>
            <person name="Doronina N.V."/>
            <person name="Vasilenko O.V."/>
            <person name="Tarlachkov S.V."/>
            <person name="Trotsenko Y.A."/>
        </authorList>
    </citation>
    <scope>NUCLEOTIDE SEQUENCE [LARGE SCALE GENOMIC DNA]</scope>
    <source>
        <strain evidence="1">VKM B-2159</strain>
    </source>
</reference>
<evidence type="ECO:0000313" key="2">
    <source>
        <dbReference type="Proteomes" id="UP000238137"/>
    </source>
</evidence>
<dbReference type="Proteomes" id="UP000238137">
    <property type="component" value="Unassembled WGS sequence"/>
</dbReference>
<dbReference type="Pfam" id="PF08786">
    <property type="entry name" value="DcrB"/>
    <property type="match status" value="1"/>
</dbReference>
<organism evidence="1 2">
    <name type="scientific">Paracoccus methylarcula</name>
    <dbReference type="NCBI Taxonomy" id="72022"/>
    <lineage>
        <taxon>Bacteria</taxon>
        <taxon>Pseudomonadati</taxon>
        <taxon>Pseudomonadota</taxon>
        <taxon>Alphaproteobacteria</taxon>
        <taxon>Rhodobacterales</taxon>
        <taxon>Paracoccaceae</taxon>
        <taxon>Paracoccus</taxon>
    </lineage>
</organism>
<dbReference type="Gene3D" id="3.40.1000.10">
    <property type="entry name" value="Mog1/PsbP, alpha/beta/alpha sandwich"/>
    <property type="match status" value="1"/>
</dbReference>
<dbReference type="EMBL" id="PXNQ02000006">
    <property type="protein sequence ID" value="RNF34515.1"/>
    <property type="molecule type" value="Genomic_DNA"/>
</dbReference>
<dbReference type="InterPro" id="IPR016123">
    <property type="entry name" value="Mog1/PsbP_a/b/a-sand"/>
</dbReference>
<gene>
    <name evidence="1" type="ORF">A7A09_011615</name>
</gene>
<dbReference type="SUPFAM" id="SSF55724">
    <property type="entry name" value="Mog1p/PsbP-like"/>
    <property type="match status" value="1"/>
</dbReference>
<keyword evidence="2" id="KW-1185">Reference proteome</keyword>
<evidence type="ECO:0000313" key="1">
    <source>
        <dbReference type="EMBL" id="RNF34515.1"/>
    </source>
</evidence>
<sequence length="140" mass="15919">MFLMNDCSIDLPKDWNDQSMNIISSNSPMAPGLTMTVTRDDLPFGMSFEEYLENQFDEVSKSMIDFTLIGRRTVKLDGVDAAEIECSWLAKDIRLHQIIYMTPTPNGRVMVITSSMPGQMTESQGNGVRRIMQTLKFRRA</sequence>
<dbReference type="AlphaFoldDB" id="A0A422QX17"/>
<dbReference type="InterPro" id="IPR014894">
    <property type="entry name" value="DcrB/EagT6"/>
</dbReference>
<accession>A0A422QX17</accession>
<name>A0A422QX17_9RHOB</name>
<proteinExistence type="predicted"/>